<sequence>MKQLFSLLLFCIVSNLTAQTLDEYNTLAQQKDSVGQLALLKKWEKNNSNDPDYYIALFNYHAAKAKKEVLSIESQPGEDESFALKDSTDATAGYMTSRIIYDGPEVDKAVAAIGRGIAKFPNRLDMRFGKIYLLGEDGNYEAFTNEVIATVDYSNKIKNKWLWSGGKPQEDAVDFMLSTVQKYVYQLYETGNDNLLPNMQRISQSVLKYYPNHVESLSSVGVVYMLQNQPAKALVPLLKAHKVQPTDTIVLGNIAHAYKLNNDKPNAIKYYELLKKHGNADEQANAESQIQKLKS</sequence>
<dbReference type="EMBL" id="VJVZ01000005">
    <property type="protein sequence ID" value="TRW24723.1"/>
    <property type="molecule type" value="Genomic_DNA"/>
</dbReference>
<dbReference type="Gene3D" id="1.25.40.10">
    <property type="entry name" value="Tetratricopeptide repeat domain"/>
    <property type="match status" value="1"/>
</dbReference>
<dbReference type="OrthoDB" id="1343633at2"/>
<reference evidence="2 3" key="1">
    <citation type="submission" date="2019-07" db="EMBL/GenBank/DDBJ databases">
        <title>Flavobacterium sp. nov., isolated from glacier ice.</title>
        <authorList>
            <person name="Liu Q."/>
            <person name="Xin Y.-H."/>
        </authorList>
    </citation>
    <scope>NUCLEOTIDE SEQUENCE [LARGE SCALE GENOMIC DNA]</scope>
    <source>
        <strain evidence="2 3">ZT4R6</strain>
    </source>
</reference>
<dbReference type="Proteomes" id="UP000320643">
    <property type="component" value="Unassembled WGS sequence"/>
</dbReference>
<evidence type="ECO:0000256" key="1">
    <source>
        <dbReference type="SAM" id="SignalP"/>
    </source>
</evidence>
<organism evidence="2 3">
    <name type="scientific">Flavobacterium zepuense</name>
    <dbReference type="NCBI Taxonomy" id="2593302"/>
    <lineage>
        <taxon>Bacteria</taxon>
        <taxon>Pseudomonadati</taxon>
        <taxon>Bacteroidota</taxon>
        <taxon>Flavobacteriia</taxon>
        <taxon>Flavobacteriales</taxon>
        <taxon>Flavobacteriaceae</taxon>
        <taxon>Flavobacterium</taxon>
    </lineage>
</organism>
<dbReference type="SUPFAM" id="SSF48452">
    <property type="entry name" value="TPR-like"/>
    <property type="match status" value="1"/>
</dbReference>
<keyword evidence="3" id="KW-1185">Reference proteome</keyword>
<proteinExistence type="predicted"/>
<protein>
    <submittedName>
        <fullName evidence="2">Tetratricopeptide repeat protein</fullName>
    </submittedName>
</protein>
<feature type="signal peptide" evidence="1">
    <location>
        <begin position="1"/>
        <end position="18"/>
    </location>
</feature>
<dbReference type="RefSeq" id="WP_143373127.1">
    <property type="nucleotide sequence ID" value="NZ_VJVZ01000005.1"/>
</dbReference>
<keyword evidence="1" id="KW-0732">Signal</keyword>
<evidence type="ECO:0000313" key="3">
    <source>
        <dbReference type="Proteomes" id="UP000320643"/>
    </source>
</evidence>
<dbReference type="AlphaFoldDB" id="A0A552V2P0"/>
<comment type="caution">
    <text evidence="2">The sequence shown here is derived from an EMBL/GenBank/DDBJ whole genome shotgun (WGS) entry which is preliminary data.</text>
</comment>
<dbReference type="SMART" id="SM00028">
    <property type="entry name" value="TPR"/>
    <property type="match status" value="2"/>
</dbReference>
<feature type="chain" id="PRO_5022242244" evidence="1">
    <location>
        <begin position="19"/>
        <end position="295"/>
    </location>
</feature>
<gene>
    <name evidence="2" type="ORF">FMM05_09465</name>
</gene>
<accession>A0A552V2P0</accession>
<name>A0A552V2P0_9FLAO</name>
<dbReference type="InterPro" id="IPR011990">
    <property type="entry name" value="TPR-like_helical_dom_sf"/>
</dbReference>
<dbReference type="InterPro" id="IPR019734">
    <property type="entry name" value="TPR_rpt"/>
</dbReference>
<evidence type="ECO:0000313" key="2">
    <source>
        <dbReference type="EMBL" id="TRW24723.1"/>
    </source>
</evidence>